<dbReference type="PRINTS" id="PR00137">
    <property type="entry name" value="LYSOZYME"/>
</dbReference>
<dbReference type="PROSITE" id="PS51348">
    <property type="entry name" value="GLYCOSYL_HYDROL_F22_2"/>
    <property type="match status" value="1"/>
</dbReference>
<dbReference type="EC" id="3.2.1.17" evidence="2"/>
<name>A0A8C6TUH3_9GOBI</name>
<dbReference type="GO" id="GO:0031640">
    <property type="term" value="P:killing of cells of another organism"/>
    <property type="evidence" value="ECO:0007669"/>
    <property type="project" value="UniProtKB-KW"/>
</dbReference>
<dbReference type="Pfam" id="PF00062">
    <property type="entry name" value="Lys"/>
    <property type="match status" value="1"/>
</dbReference>
<dbReference type="GO" id="GO:0042742">
    <property type="term" value="P:defense response to bacterium"/>
    <property type="evidence" value="ECO:0007669"/>
    <property type="project" value="UniProtKB-KW"/>
</dbReference>
<proteinExistence type="inferred from homology"/>
<comment type="similarity">
    <text evidence="1 5">Belongs to the glycosyl hydrolase 22 family.</text>
</comment>
<dbReference type="PRINTS" id="PR00135">
    <property type="entry name" value="LYZLACT"/>
</dbReference>
<dbReference type="SUPFAM" id="SSF53955">
    <property type="entry name" value="Lysozyme-like"/>
    <property type="match status" value="1"/>
</dbReference>
<dbReference type="PANTHER" id="PTHR11407:SF63">
    <property type="entry name" value="LYSOZYME C"/>
    <property type="match status" value="1"/>
</dbReference>
<keyword evidence="8" id="KW-1185">Reference proteome</keyword>
<dbReference type="InterPro" id="IPR001916">
    <property type="entry name" value="Glyco_hydro_22"/>
</dbReference>
<dbReference type="GO" id="GO:0003796">
    <property type="term" value="F:lysozyme activity"/>
    <property type="evidence" value="ECO:0007669"/>
    <property type="project" value="UniProtKB-EC"/>
</dbReference>
<dbReference type="InterPro" id="IPR023346">
    <property type="entry name" value="Lysozyme-like_dom_sf"/>
</dbReference>
<evidence type="ECO:0000256" key="1">
    <source>
        <dbReference type="ARBA" id="ARBA00010859"/>
    </source>
</evidence>
<dbReference type="Proteomes" id="UP000694523">
    <property type="component" value="Unplaced"/>
</dbReference>
<dbReference type="PANTHER" id="PTHR11407">
    <property type="entry name" value="LYSOZYME C"/>
    <property type="match status" value="1"/>
</dbReference>
<reference evidence="7" key="1">
    <citation type="submission" date="2025-05" db="UniProtKB">
        <authorList>
            <consortium name="Ensembl"/>
        </authorList>
    </citation>
    <scope>IDENTIFICATION</scope>
</reference>
<keyword evidence="6" id="KW-0732">Signal</keyword>
<dbReference type="SMART" id="SM00263">
    <property type="entry name" value="LYZ1"/>
    <property type="match status" value="1"/>
</dbReference>
<dbReference type="CDD" id="cd16897">
    <property type="entry name" value="LYZ_C"/>
    <property type="match status" value="1"/>
</dbReference>
<protein>
    <recommendedName>
        <fullName evidence="2">lysozyme</fullName>
        <ecNumber evidence="2">3.2.1.17</ecNumber>
    </recommendedName>
</protein>
<dbReference type="FunFam" id="1.10.530.10:FF:000001">
    <property type="entry name" value="Lysozyme C"/>
    <property type="match status" value="1"/>
</dbReference>
<evidence type="ECO:0000256" key="3">
    <source>
        <dbReference type="ARBA" id="ARBA00022638"/>
    </source>
</evidence>
<feature type="chain" id="PRO_5044681688" description="lysozyme" evidence="6">
    <location>
        <begin position="20"/>
        <end position="180"/>
    </location>
</feature>
<keyword evidence="3" id="KW-0081">Bacteriolytic enzyme</keyword>
<organism evidence="7 8">
    <name type="scientific">Neogobius melanostomus</name>
    <name type="common">round goby</name>
    <dbReference type="NCBI Taxonomy" id="47308"/>
    <lineage>
        <taxon>Eukaryota</taxon>
        <taxon>Metazoa</taxon>
        <taxon>Chordata</taxon>
        <taxon>Craniata</taxon>
        <taxon>Vertebrata</taxon>
        <taxon>Euteleostomi</taxon>
        <taxon>Actinopterygii</taxon>
        <taxon>Neopterygii</taxon>
        <taxon>Teleostei</taxon>
        <taxon>Neoteleostei</taxon>
        <taxon>Acanthomorphata</taxon>
        <taxon>Gobiaria</taxon>
        <taxon>Gobiiformes</taxon>
        <taxon>Gobioidei</taxon>
        <taxon>Gobiidae</taxon>
        <taxon>Benthophilinae</taxon>
        <taxon>Neogobiini</taxon>
        <taxon>Neogobius</taxon>
    </lineage>
</organism>
<evidence type="ECO:0000256" key="2">
    <source>
        <dbReference type="ARBA" id="ARBA00012732"/>
    </source>
</evidence>
<dbReference type="Gene3D" id="1.10.530.10">
    <property type="match status" value="1"/>
</dbReference>
<sequence>MKMQGVAVFLLLCAVAVQGKVFDRCEWARLLKRSGMDNYRGVSLKDWVCLTQHESNYNTRATNRNTDGSTDYGIFQINSRWWCRDGGVSAANGCGINCSGVNMTTTNAKTTLLLLLRLYYNCFCFYVYCCCCDFTYAAFSLQGKVNKIVPICDPYHGADAFCFLMQPSPLVHVLLNPMHI</sequence>
<dbReference type="InterPro" id="IPR000974">
    <property type="entry name" value="Glyco_hydro_22_lys"/>
</dbReference>
<evidence type="ECO:0000256" key="5">
    <source>
        <dbReference type="RuleBase" id="RU004440"/>
    </source>
</evidence>
<dbReference type="AlphaFoldDB" id="A0A8C6TUH3"/>
<feature type="signal peptide" evidence="6">
    <location>
        <begin position="1"/>
        <end position="19"/>
    </location>
</feature>
<evidence type="ECO:0000313" key="8">
    <source>
        <dbReference type="Proteomes" id="UP000694523"/>
    </source>
</evidence>
<evidence type="ECO:0000256" key="6">
    <source>
        <dbReference type="SAM" id="SignalP"/>
    </source>
</evidence>
<evidence type="ECO:0000256" key="4">
    <source>
        <dbReference type="ARBA" id="ARBA00023157"/>
    </source>
</evidence>
<keyword evidence="4" id="KW-1015">Disulfide bond</keyword>
<dbReference type="Ensembl" id="ENSNMLT00000026243.1">
    <property type="protein sequence ID" value="ENSNMLP00000023457.1"/>
    <property type="gene ID" value="ENSNMLG00000015089.1"/>
</dbReference>
<keyword evidence="3" id="KW-0929">Antimicrobial</keyword>
<accession>A0A8C6TUH3</accession>
<dbReference type="Ensembl" id="ENSNMLT00000026242.1">
    <property type="protein sequence ID" value="ENSNMLP00000023456.1"/>
    <property type="gene ID" value="ENSNMLG00000015089.1"/>
</dbReference>
<evidence type="ECO:0000313" key="7">
    <source>
        <dbReference type="Ensembl" id="ENSNMLP00000023456.1"/>
    </source>
</evidence>